<feature type="transmembrane region" description="Helical" evidence="6">
    <location>
        <begin position="151"/>
        <end position="174"/>
    </location>
</feature>
<reference evidence="9" key="1">
    <citation type="journal article" date="2019" name="Int. J. Syst. Evol. Microbiol.">
        <title>The Global Catalogue of Microorganisms (GCM) 10K type strain sequencing project: providing services to taxonomists for standard genome sequencing and annotation.</title>
        <authorList>
            <consortium name="The Broad Institute Genomics Platform"/>
            <consortium name="The Broad Institute Genome Sequencing Center for Infectious Disease"/>
            <person name="Wu L."/>
            <person name="Ma J."/>
        </authorList>
    </citation>
    <scope>NUCLEOTIDE SEQUENCE [LARGE SCALE GENOMIC DNA]</scope>
    <source>
        <strain evidence="9">KACC 12597</strain>
    </source>
</reference>
<feature type="transmembrane region" description="Helical" evidence="6">
    <location>
        <begin position="21"/>
        <end position="42"/>
    </location>
</feature>
<evidence type="ECO:0000313" key="9">
    <source>
        <dbReference type="Proteomes" id="UP001597337"/>
    </source>
</evidence>
<sequence>MWWHRTLAILIARNREFYRDRAGLSWNILMPIVMVMAFAFLFPDEQGSTQLKVGVVAPGGDLASVSSPFLGLDHIRFVPFATPDSAIPKVERHQLDLLLDLRATPVYWINRESTNGYVAERLLQGAYATPAQGVVPERRTLDGKALRYVDWALPGVLAMNLMFSSLWGVGWVVVRYRKNGVLRRLKATPLTPWEFLTAQVISRLFVVMAASLVVYLGAALLLHPPMHGSYLALVLVYVAGALCFISLGLIVSSRLRTEEVADGVLNLLSWPMLLLSGIWFSVDGTSAMAQDLSRLMPMTYLVDAARQIMIDGGGVLDVLPQIGLLLGIAALFLGIAARLFRWE</sequence>
<comment type="subcellular location">
    <subcellularLocation>
        <location evidence="6">Cell inner membrane</location>
        <topology evidence="6">Multi-pass membrane protein</topology>
    </subcellularLocation>
    <subcellularLocation>
        <location evidence="1">Membrane</location>
        <topology evidence="1">Multi-pass membrane protein</topology>
    </subcellularLocation>
</comment>
<dbReference type="RefSeq" id="WP_386024473.1">
    <property type="nucleotide sequence ID" value="NZ_JBHUHX010000010.1"/>
</dbReference>
<dbReference type="EMBL" id="JBHUHX010000010">
    <property type="protein sequence ID" value="MFD2111250.1"/>
    <property type="molecule type" value="Genomic_DNA"/>
</dbReference>
<dbReference type="Proteomes" id="UP001597337">
    <property type="component" value="Unassembled WGS sequence"/>
</dbReference>
<accession>A0ABW4Y6P3</accession>
<keyword evidence="3 6" id="KW-0812">Transmembrane</keyword>
<evidence type="ECO:0000256" key="4">
    <source>
        <dbReference type="ARBA" id="ARBA00022989"/>
    </source>
</evidence>
<dbReference type="InterPro" id="IPR013525">
    <property type="entry name" value="ABC2_TM"/>
</dbReference>
<dbReference type="PRINTS" id="PR00164">
    <property type="entry name" value="ABC2TRNSPORT"/>
</dbReference>
<dbReference type="InterPro" id="IPR000412">
    <property type="entry name" value="ABC_2_transport"/>
</dbReference>
<keyword evidence="6" id="KW-0813">Transport</keyword>
<dbReference type="PANTHER" id="PTHR43027">
    <property type="entry name" value="DOXORUBICIN RESISTANCE ABC TRANSPORTER PERMEASE PROTEIN DRRC-RELATED"/>
    <property type="match status" value="1"/>
</dbReference>
<dbReference type="InterPro" id="IPR052902">
    <property type="entry name" value="ABC-2_transporter"/>
</dbReference>
<protein>
    <recommendedName>
        <fullName evidence="6">Transport permease protein</fullName>
    </recommendedName>
</protein>
<dbReference type="PROSITE" id="PS51012">
    <property type="entry name" value="ABC_TM2"/>
    <property type="match status" value="1"/>
</dbReference>
<keyword evidence="9" id="KW-1185">Reference proteome</keyword>
<organism evidence="8 9">
    <name type="scientific">Thiorhodococcus fuscus</name>
    <dbReference type="NCBI Taxonomy" id="527200"/>
    <lineage>
        <taxon>Bacteria</taxon>
        <taxon>Pseudomonadati</taxon>
        <taxon>Pseudomonadota</taxon>
        <taxon>Gammaproteobacteria</taxon>
        <taxon>Chromatiales</taxon>
        <taxon>Chromatiaceae</taxon>
        <taxon>Thiorhodococcus</taxon>
    </lineage>
</organism>
<evidence type="ECO:0000256" key="2">
    <source>
        <dbReference type="ARBA" id="ARBA00007783"/>
    </source>
</evidence>
<evidence type="ECO:0000256" key="1">
    <source>
        <dbReference type="ARBA" id="ARBA00004141"/>
    </source>
</evidence>
<keyword evidence="6" id="KW-1003">Cell membrane</keyword>
<feature type="transmembrane region" description="Helical" evidence="6">
    <location>
        <begin position="195"/>
        <end position="218"/>
    </location>
</feature>
<feature type="transmembrane region" description="Helical" evidence="6">
    <location>
        <begin position="230"/>
        <end position="251"/>
    </location>
</feature>
<dbReference type="InterPro" id="IPR047817">
    <property type="entry name" value="ABC2_TM_bact-type"/>
</dbReference>
<comment type="similarity">
    <text evidence="2 6">Belongs to the ABC-2 integral membrane protein family.</text>
</comment>
<keyword evidence="5 6" id="KW-0472">Membrane</keyword>
<evidence type="ECO:0000259" key="7">
    <source>
        <dbReference type="PROSITE" id="PS51012"/>
    </source>
</evidence>
<evidence type="ECO:0000313" key="8">
    <source>
        <dbReference type="EMBL" id="MFD2111250.1"/>
    </source>
</evidence>
<feature type="transmembrane region" description="Helical" evidence="6">
    <location>
        <begin position="263"/>
        <end position="282"/>
    </location>
</feature>
<keyword evidence="4 6" id="KW-1133">Transmembrane helix</keyword>
<gene>
    <name evidence="8" type="ORF">ACFSJC_05265</name>
</gene>
<proteinExistence type="inferred from homology"/>
<evidence type="ECO:0000256" key="5">
    <source>
        <dbReference type="ARBA" id="ARBA00023136"/>
    </source>
</evidence>
<dbReference type="Pfam" id="PF12698">
    <property type="entry name" value="ABC2_membrane_3"/>
    <property type="match status" value="1"/>
</dbReference>
<feature type="transmembrane region" description="Helical" evidence="6">
    <location>
        <begin position="318"/>
        <end position="340"/>
    </location>
</feature>
<evidence type="ECO:0000256" key="6">
    <source>
        <dbReference type="RuleBase" id="RU361157"/>
    </source>
</evidence>
<feature type="domain" description="ABC transmembrane type-2" evidence="7">
    <location>
        <begin position="112"/>
        <end position="343"/>
    </location>
</feature>
<name>A0ABW4Y6P3_9GAMM</name>
<evidence type="ECO:0000256" key="3">
    <source>
        <dbReference type="ARBA" id="ARBA00022692"/>
    </source>
</evidence>
<comment type="caution">
    <text evidence="8">The sequence shown here is derived from an EMBL/GenBank/DDBJ whole genome shotgun (WGS) entry which is preliminary data.</text>
</comment>
<dbReference type="PANTHER" id="PTHR43027:SF2">
    <property type="entry name" value="TRANSPORT PERMEASE PROTEIN"/>
    <property type="match status" value="1"/>
</dbReference>